<accession>A0A060HU62</accession>
<reference evidence="1 2" key="1">
    <citation type="journal article" date="2014" name="Int. J. Syst. Evol. Microbiol.">
        <title>Nitrososphaera viennensis gen. nov., sp. nov., an aerobic and mesophilic, ammonia-oxidizing archaeon from soil and a member of the archaeal phylum Thaumarchaeota.</title>
        <authorList>
            <person name="Stieglmeier M."/>
            <person name="Klingl A."/>
            <person name="Alves R.J."/>
            <person name="Rittmann S.K."/>
            <person name="Melcher M."/>
            <person name="Leisch N."/>
            <person name="Schleper C."/>
        </authorList>
    </citation>
    <scope>NUCLEOTIDE SEQUENCE [LARGE SCALE GENOMIC DNA]</scope>
    <source>
        <strain evidence="1">EN76</strain>
    </source>
</reference>
<gene>
    <name evidence="1" type="ORF">NVIE_026790</name>
</gene>
<keyword evidence="2" id="KW-1185">Reference proteome</keyword>
<dbReference type="AlphaFoldDB" id="A0A060HU62"/>
<protein>
    <submittedName>
        <fullName evidence="1">Putative major tail protein</fullName>
    </submittedName>
</protein>
<name>A0A060HU62_9ARCH</name>
<dbReference type="STRING" id="926571.NVIE_026790"/>
<evidence type="ECO:0000313" key="2">
    <source>
        <dbReference type="Proteomes" id="UP000027093"/>
    </source>
</evidence>
<evidence type="ECO:0000313" key="1">
    <source>
        <dbReference type="EMBL" id="AIC16951.1"/>
    </source>
</evidence>
<dbReference type="Proteomes" id="UP000027093">
    <property type="component" value="Chromosome"/>
</dbReference>
<dbReference type="Pfam" id="PF18906">
    <property type="entry name" value="Phage_tube_2"/>
    <property type="match status" value="1"/>
</dbReference>
<proteinExistence type="predicted"/>
<organism evidence="1 2">
    <name type="scientific">Nitrososphaera viennensis EN76</name>
    <dbReference type="NCBI Taxonomy" id="926571"/>
    <lineage>
        <taxon>Archaea</taxon>
        <taxon>Nitrososphaerota</taxon>
        <taxon>Nitrososphaeria</taxon>
        <taxon>Nitrososphaerales</taxon>
        <taxon>Nitrososphaeraceae</taxon>
        <taxon>Nitrososphaera</taxon>
    </lineage>
</organism>
<dbReference type="HOGENOM" id="CLU_951934_0_0_2"/>
<sequence length="292" mass="32173">MSYTPTGSFNILKRLQFVEESTFGQAPASPSFVLAGHNVSLRETTEVSAQKYRDLGSRDLYKMLKTGEMYSFELRYQPINTALLRYGTELPNGAGTIEKSLAFVYTQLVNGTETWHRFLGARTDQVEIEVTEASVQVSHRFLCKDIPATVTADPFTTPTYAGADTSAPYTGVSSGSNPLTINSETYDTPRFKVSVNWNLDVVKPNGEVQAKFILPTNRDITVEFDTWVKDDVLRADTKSLAARSASYTIAPGKSLTFTDLYLAKQSKNNDANDAKVLIETLTGTARSMSVSP</sequence>
<dbReference type="GeneID" id="74947916"/>
<dbReference type="KEGG" id="nvn:NVIE_026790"/>
<dbReference type="EMBL" id="CP007536">
    <property type="protein sequence ID" value="AIC16951.1"/>
    <property type="molecule type" value="Genomic_DNA"/>
</dbReference>
<dbReference type="RefSeq" id="WP_075055604.1">
    <property type="nucleotide sequence ID" value="NZ_CP007536.1"/>
</dbReference>
<dbReference type="InterPro" id="IPR044000">
    <property type="entry name" value="Phage_tube_2"/>
</dbReference>